<gene>
    <name evidence="1" type="ORF">MRB53_017145</name>
</gene>
<comment type="caution">
    <text evidence="1">The sequence shown here is derived from an EMBL/GenBank/DDBJ whole genome shotgun (WGS) entry which is preliminary data.</text>
</comment>
<sequence>MENTPAATSIPQVVNVQYDNSTFPTGIILDEDNYGLWSPIMEMRISSRNKVGFLTGTVAKPAIGDRTYDEWVTNNNRVKSWLIDSMTPPLMKRFIRLPTAKDIWDAVAKTFNDGSDETKIFDLNRRSFNTRQDGKPLSTYYTELVAIFQEIDQRSMSQEDTVQGVTHLHTAMSRL</sequence>
<dbReference type="Proteomes" id="UP001234297">
    <property type="component" value="Chromosome 5"/>
</dbReference>
<protein>
    <submittedName>
        <fullName evidence="1">Uncharacterized protein</fullName>
    </submittedName>
</protein>
<keyword evidence="2" id="KW-1185">Reference proteome</keyword>
<accession>A0ACC2M3V8</accession>
<reference evidence="1 2" key="1">
    <citation type="journal article" date="2022" name="Hortic Res">
        <title>A haplotype resolved chromosomal level avocado genome allows analysis of novel avocado genes.</title>
        <authorList>
            <person name="Nath O."/>
            <person name="Fletcher S.J."/>
            <person name="Hayward A."/>
            <person name="Shaw L.M."/>
            <person name="Masouleh A.K."/>
            <person name="Furtado A."/>
            <person name="Henry R.J."/>
            <person name="Mitter N."/>
        </authorList>
    </citation>
    <scope>NUCLEOTIDE SEQUENCE [LARGE SCALE GENOMIC DNA]</scope>
    <source>
        <strain evidence="2">cv. Hass</strain>
    </source>
</reference>
<proteinExistence type="predicted"/>
<name>A0ACC2M3V8_PERAE</name>
<organism evidence="1 2">
    <name type="scientific">Persea americana</name>
    <name type="common">Avocado</name>
    <dbReference type="NCBI Taxonomy" id="3435"/>
    <lineage>
        <taxon>Eukaryota</taxon>
        <taxon>Viridiplantae</taxon>
        <taxon>Streptophyta</taxon>
        <taxon>Embryophyta</taxon>
        <taxon>Tracheophyta</taxon>
        <taxon>Spermatophyta</taxon>
        <taxon>Magnoliopsida</taxon>
        <taxon>Magnoliidae</taxon>
        <taxon>Laurales</taxon>
        <taxon>Lauraceae</taxon>
        <taxon>Persea</taxon>
    </lineage>
</organism>
<evidence type="ECO:0000313" key="1">
    <source>
        <dbReference type="EMBL" id="KAJ8640451.1"/>
    </source>
</evidence>
<evidence type="ECO:0000313" key="2">
    <source>
        <dbReference type="Proteomes" id="UP001234297"/>
    </source>
</evidence>
<dbReference type="EMBL" id="CM056813">
    <property type="protein sequence ID" value="KAJ8640451.1"/>
    <property type="molecule type" value="Genomic_DNA"/>
</dbReference>